<dbReference type="AlphaFoldDB" id="A0A8I0KHS3"/>
<organism evidence="2 5">
    <name type="scientific">Aeromicrobium tamlense</name>
    <dbReference type="NCBI Taxonomy" id="375541"/>
    <lineage>
        <taxon>Bacteria</taxon>
        <taxon>Bacillati</taxon>
        <taxon>Actinomycetota</taxon>
        <taxon>Actinomycetes</taxon>
        <taxon>Propionibacteriales</taxon>
        <taxon>Nocardioidaceae</taxon>
        <taxon>Aeromicrobium</taxon>
    </lineage>
</organism>
<proteinExistence type="predicted"/>
<keyword evidence="4" id="KW-1185">Reference proteome</keyword>
<dbReference type="SUPFAM" id="SSF88697">
    <property type="entry name" value="PUA domain-like"/>
    <property type="match status" value="1"/>
</dbReference>
<accession>A0A8I0KHS3</accession>
<dbReference type="PANTHER" id="PTHR39203:SF1">
    <property type="entry name" value="CYTOPLASMIC PROTEIN"/>
    <property type="match status" value="1"/>
</dbReference>
<reference evidence="3 4" key="1">
    <citation type="submission" date="2020-07" db="EMBL/GenBank/DDBJ databases">
        <title>Sequencing the genomes of 1000 actinobacteria strains.</title>
        <authorList>
            <person name="Klenk H.-P."/>
        </authorList>
    </citation>
    <scope>NUCLEOTIDE SEQUENCE [LARGE SCALE GENOMIC DNA]</scope>
    <source>
        <strain evidence="3 4">DSM 19087</strain>
    </source>
</reference>
<name>A0A8I0KHS3_9ACTN</name>
<evidence type="ECO:0000313" key="5">
    <source>
        <dbReference type="Proteomes" id="UP000659061"/>
    </source>
</evidence>
<sequence>MTELPRLWHEFVEANPQFADEVPEVEPFGDTPEMADDLARLVLEGTKRATASPVEEGVAPEDAHWVMLDGRGEAVAVLHTHEIRIGRLDSVDEAFAWDEGEGDRTRDWWLDAHRGFFRRRLPHVTDFDALPTVFERFTVVWPPTLAD</sequence>
<protein>
    <submittedName>
        <fullName evidence="2">ASCH domain-containing protein</fullName>
    </submittedName>
    <submittedName>
        <fullName evidence="3">Uncharacterized protein YhfF</fullName>
    </submittedName>
</protein>
<dbReference type="InterPro" id="IPR007374">
    <property type="entry name" value="ASCH_domain"/>
</dbReference>
<evidence type="ECO:0000259" key="1">
    <source>
        <dbReference type="SMART" id="SM01022"/>
    </source>
</evidence>
<dbReference type="RefSeq" id="WP_179423194.1">
    <property type="nucleotide sequence ID" value="NZ_BAAAMP010000002.1"/>
</dbReference>
<dbReference type="Proteomes" id="UP000659061">
    <property type="component" value="Unassembled WGS sequence"/>
</dbReference>
<dbReference type="InterPro" id="IPR015947">
    <property type="entry name" value="PUA-like_sf"/>
</dbReference>
<evidence type="ECO:0000313" key="4">
    <source>
        <dbReference type="Proteomes" id="UP000587211"/>
    </source>
</evidence>
<dbReference type="EMBL" id="JACBZN010000001">
    <property type="protein sequence ID" value="NYI37044.1"/>
    <property type="molecule type" value="Genomic_DNA"/>
</dbReference>
<dbReference type="EMBL" id="JACWMT010000001">
    <property type="protein sequence ID" value="MBD1269047.1"/>
    <property type="molecule type" value="Genomic_DNA"/>
</dbReference>
<dbReference type="Proteomes" id="UP000587211">
    <property type="component" value="Unassembled WGS sequence"/>
</dbReference>
<comment type="caution">
    <text evidence="2">The sequence shown here is derived from an EMBL/GenBank/DDBJ whole genome shotgun (WGS) entry which is preliminary data.</text>
</comment>
<gene>
    <name evidence="3" type="ORF">BJ975_000419</name>
    <name evidence="2" type="ORF">IDH50_02265</name>
</gene>
<dbReference type="SMART" id="SM01022">
    <property type="entry name" value="ASCH"/>
    <property type="match status" value="1"/>
</dbReference>
<dbReference type="InterPro" id="IPR009326">
    <property type="entry name" value="DUF984"/>
</dbReference>
<feature type="domain" description="ASCH" evidence="1">
    <location>
        <begin position="26"/>
        <end position="141"/>
    </location>
</feature>
<dbReference type="Gene3D" id="3.10.400.10">
    <property type="entry name" value="Sulfate adenylyltransferase"/>
    <property type="match status" value="1"/>
</dbReference>
<reference evidence="2" key="2">
    <citation type="submission" date="2020-09" db="EMBL/GenBank/DDBJ databases">
        <title>Novel species in genus Aeromicrobium.</title>
        <authorList>
            <person name="Zhang G."/>
        </authorList>
    </citation>
    <scope>NUCLEOTIDE SEQUENCE</scope>
    <source>
        <strain evidence="2">SSW1-57</strain>
    </source>
</reference>
<dbReference type="Pfam" id="PF04266">
    <property type="entry name" value="ASCH"/>
    <property type="match status" value="1"/>
</dbReference>
<evidence type="ECO:0000313" key="3">
    <source>
        <dbReference type="EMBL" id="NYI37044.1"/>
    </source>
</evidence>
<dbReference type="PANTHER" id="PTHR39203">
    <property type="entry name" value="CYTOPLASMIC PROTEIN-RELATED"/>
    <property type="match status" value="1"/>
</dbReference>
<evidence type="ECO:0000313" key="2">
    <source>
        <dbReference type="EMBL" id="MBD1269047.1"/>
    </source>
</evidence>